<dbReference type="SUPFAM" id="SSF55961">
    <property type="entry name" value="Bet v1-like"/>
    <property type="match status" value="1"/>
</dbReference>
<accession>A0A6N9T173</accession>
<evidence type="ECO:0000313" key="2">
    <source>
        <dbReference type="Proteomes" id="UP000469011"/>
    </source>
</evidence>
<protein>
    <submittedName>
        <fullName evidence="1">Polyketide cyclase</fullName>
    </submittedName>
</protein>
<reference evidence="1 2" key="1">
    <citation type="submission" date="2020-01" db="EMBL/GenBank/DDBJ databases">
        <title>Jiella pacifica sp. nov.</title>
        <authorList>
            <person name="Xue Z."/>
            <person name="Zhu S."/>
            <person name="Chen J."/>
            <person name="Yang J."/>
        </authorList>
    </citation>
    <scope>NUCLEOTIDE SEQUENCE [LARGE SCALE GENOMIC DNA]</scope>
    <source>
        <strain evidence="1 2">40Bstr34</strain>
    </source>
</reference>
<keyword evidence="2" id="KW-1185">Reference proteome</keyword>
<sequence>MTLEDDQDQPAELVFEVDLDAPPEKVWRALSIDAFRERWLPGEDLADPEPVASVPGEELRYRMREDAAGESLVTFQIRAVGEGRTRLRIVHGLTPAPNMMLRAANANRPPLIRAA</sequence>
<evidence type="ECO:0000313" key="1">
    <source>
        <dbReference type="EMBL" id="NDW04332.1"/>
    </source>
</evidence>
<dbReference type="EMBL" id="JAAAMG010000005">
    <property type="protein sequence ID" value="NDW04332.1"/>
    <property type="molecule type" value="Genomic_DNA"/>
</dbReference>
<gene>
    <name evidence="1" type="ORF">GTK09_07805</name>
</gene>
<dbReference type="InterPro" id="IPR023393">
    <property type="entry name" value="START-like_dom_sf"/>
</dbReference>
<dbReference type="AlphaFoldDB" id="A0A6N9T173"/>
<organism evidence="1 2">
    <name type="scientific">Jiella pacifica</name>
    <dbReference type="NCBI Taxonomy" id="2696469"/>
    <lineage>
        <taxon>Bacteria</taxon>
        <taxon>Pseudomonadati</taxon>
        <taxon>Pseudomonadota</taxon>
        <taxon>Alphaproteobacteria</taxon>
        <taxon>Hyphomicrobiales</taxon>
        <taxon>Aurantimonadaceae</taxon>
        <taxon>Jiella</taxon>
    </lineage>
</organism>
<comment type="caution">
    <text evidence="1">The sequence shown here is derived from an EMBL/GenBank/DDBJ whole genome shotgun (WGS) entry which is preliminary data.</text>
</comment>
<name>A0A6N9T173_9HYPH</name>
<dbReference type="RefSeq" id="WP_163462494.1">
    <property type="nucleotide sequence ID" value="NZ_JAAAMG010000005.1"/>
</dbReference>
<dbReference type="Proteomes" id="UP000469011">
    <property type="component" value="Unassembled WGS sequence"/>
</dbReference>
<dbReference type="Gene3D" id="3.30.530.20">
    <property type="match status" value="2"/>
</dbReference>
<proteinExistence type="predicted"/>